<dbReference type="SUPFAM" id="SSF53901">
    <property type="entry name" value="Thiolase-like"/>
    <property type="match status" value="2"/>
</dbReference>
<evidence type="ECO:0000256" key="3">
    <source>
        <dbReference type="ARBA" id="ARBA00023315"/>
    </source>
</evidence>
<dbReference type="CDD" id="cd00751">
    <property type="entry name" value="thiolase"/>
    <property type="match status" value="1"/>
</dbReference>
<dbReference type="InterPro" id="IPR020610">
    <property type="entry name" value="Thiolase_AS"/>
</dbReference>
<dbReference type="Pfam" id="PF00108">
    <property type="entry name" value="Thiolase_N"/>
    <property type="match status" value="1"/>
</dbReference>
<keyword evidence="3 6" id="KW-0012">Acyltransferase</keyword>
<dbReference type="EMBL" id="MOCA01000004">
    <property type="protein sequence ID" value="ROO00886.1"/>
    <property type="molecule type" value="Genomic_DNA"/>
</dbReference>
<dbReference type="Pfam" id="PF02803">
    <property type="entry name" value="Thiolase_C"/>
    <property type="match status" value="1"/>
</dbReference>
<feature type="active site" description="Acyl-thioester intermediate" evidence="5">
    <location>
        <position position="88"/>
    </location>
</feature>
<dbReference type="NCBIfam" id="NF004206">
    <property type="entry name" value="PRK05656.1"/>
    <property type="match status" value="1"/>
</dbReference>
<dbReference type="RefSeq" id="WP_042609529.1">
    <property type="nucleotide sequence ID" value="NZ_CP087177.1"/>
</dbReference>
<dbReference type="InterPro" id="IPR020613">
    <property type="entry name" value="Thiolase_CS"/>
</dbReference>
<feature type="domain" description="Thiolase C-terminal" evidence="8">
    <location>
        <begin position="271"/>
        <end position="392"/>
    </location>
</feature>
<dbReference type="PIRSF" id="PIRSF000429">
    <property type="entry name" value="Ac-CoA_Ac_transf"/>
    <property type="match status" value="1"/>
</dbReference>
<evidence type="ECO:0000313" key="9">
    <source>
        <dbReference type="EMBL" id="ROO00886.1"/>
    </source>
</evidence>
<dbReference type="PROSITE" id="PS00098">
    <property type="entry name" value="THIOLASE_1"/>
    <property type="match status" value="1"/>
</dbReference>
<evidence type="ECO:0000313" key="10">
    <source>
        <dbReference type="Proteomes" id="UP000284207"/>
    </source>
</evidence>
<evidence type="ECO:0000256" key="5">
    <source>
        <dbReference type="PIRSR" id="PIRSR000429-1"/>
    </source>
</evidence>
<dbReference type="PROSITE" id="PS00099">
    <property type="entry name" value="THIOLASE_3"/>
    <property type="match status" value="1"/>
</dbReference>
<dbReference type="InterPro" id="IPR020616">
    <property type="entry name" value="Thiolase_N"/>
</dbReference>
<evidence type="ECO:0000256" key="6">
    <source>
        <dbReference type="RuleBase" id="RU003557"/>
    </source>
</evidence>
<sequence length="393" mass="40657">MQDVVIVAATRTAIGSFQGSLANVSAVDLGAAVIRQLLEQTGLDGAQVDEVIMGQVLTAGAGQNPARQAAIKAGLPHAVPAMTLNKVCGSGLKALHLGAQAIRCGDAEVIIAGGQENMSLSNYIMPGARTGLRMGHAQIVDTMISDGLWDAFNDYHMGITAENLVDKYQITREQQDAFAAASQQKAAAAIEAGRFVDEITPILIPQRKGDPVAFKIDEQPRGDTSAESLAKLRPAFKKDGSVTAGNASSLNDGAAAVILMSGEKAKALGLPVLARIAAYANAGVDPAIMGIGPVSATRRCLDKAGWSIDQLDLIEANEAFAAQSLAVAKDLQWDLDKVNVNGGAIALGHPIGASGCRVLVTLLHEMLKRDAKKGLATLCIGGGQGVALALERA</sequence>
<dbReference type="AlphaFoldDB" id="A0A423NRK6"/>
<keyword evidence="2 6" id="KW-0808">Transferase</keyword>
<organism evidence="9 10">
    <name type="scientific">Pseudomonas moraviensis</name>
    <dbReference type="NCBI Taxonomy" id="321662"/>
    <lineage>
        <taxon>Bacteria</taxon>
        <taxon>Pseudomonadati</taxon>
        <taxon>Pseudomonadota</taxon>
        <taxon>Gammaproteobacteria</taxon>
        <taxon>Pseudomonadales</taxon>
        <taxon>Pseudomonadaceae</taxon>
        <taxon>Pseudomonas</taxon>
    </lineage>
</organism>
<comment type="similarity">
    <text evidence="1 6">Belongs to the thiolase-like superfamily. Thiolase family.</text>
</comment>
<dbReference type="FunFam" id="3.40.47.10:FF:000010">
    <property type="entry name" value="Acetyl-CoA acetyltransferase (Thiolase)"/>
    <property type="match status" value="1"/>
</dbReference>
<dbReference type="PROSITE" id="PS00737">
    <property type="entry name" value="THIOLASE_2"/>
    <property type="match status" value="1"/>
</dbReference>
<dbReference type="GO" id="GO:0033812">
    <property type="term" value="F:3-oxoadipyl-CoA thiolase activity"/>
    <property type="evidence" value="ECO:0007669"/>
    <property type="project" value="UniProtKB-EC"/>
</dbReference>
<proteinExistence type="inferred from homology"/>
<reference evidence="9 10" key="1">
    <citation type="submission" date="2016-10" db="EMBL/GenBank/DDBJ databases">
        <title>Comparative genome analysis of multiple Pseudomonas spp. focuses on biocontrol and plant growth promoting traits.</title>
        <authorList>
            <person name="Tao X.-Y."/>
            <person name="Taylor C.G."/>
        </authorList>
    </citation>
    <scope>NUCLEOTIDE SEQUENCE [LARGE SCALE GENOMIC DNA]</scope>
    <source>
        <strain evidence="9 10">36B3</strain>
    </source>
</reference>
<dbReference type="Gene3D" id="3.40.47.10">
    <property type="match status" value="2"/>
</dbReference>
<comment type="caution">
    <text evidence="9">The sequence shown here is derived from an EMBL/GenBank/DDBJ whole genome shotgun (WGS) entry which is preliminary data.</text>
</comment>
<feature type="active site" description="Proton acceptor" evidence="5">
    <location>
        <position position="379"/>
    </location>
</feature>
<dbReference type="InterPro" id="IPR002155">
    <property type="entry name" value="Thiolase"/>
</dbReference>
<name>A0A423NRK6_9PSED</name>
<dbReference type="InterPro" id="IPR020615">
    <property type="entry name" value="Thiolase_acyl_enz_int_AS"/>
</dbReference>
<evidence type="ECO:0000259" key="8">
    <source>
        <dbReference type="Pfam" id="PF02803"/>
    </source>
</evidence>
<protein>
    <submittedName>
        <fullName evidence="9">Acetyl-CoA acetyltransferase</fullName>
    </submittedName>
</protein>
<dbReference type="InterPro" id="IPR020617">
    <property type="entry name" value="Thiolase_C"/>
</dbReference>
<feature type="domain" description="Thiolase N-terminal" evidence="7">
    <location>
        <begin position="4"/>
        <end position="262"/>
    </location>
</feature>
<dbReference type="GO" id="GO:0044281">
    <property type="term" value="P:small molecule metabolic process"/>
    <property type="evidence" value="ECO:0007669"/>
    <property type="project" value="UniProtKB-ARBA"/>
</dbReference>
<gene>
    <name evidence="9" type="ORF">BK674_10025</name>
</gene>
<comment type="catalytic activity">
    <reaction evidence="4">
        <text>succinyl-CoA + acetyl-CoA = 3-oxoadipyl-CoA + CoA</text>
        <dbReference type="Rhea" id="RHEA:19481"/>
        <dbReference type="ChEBI" id="CHEBI:57287"/>
        <dbReference type="ChEBI" id="CHEBI:57288"/>
        <dbReference type="ChEBI" id="CHEBI:57292"/>
        <dbReference type="ChEBI" id="CHEBI:57348"/>
        <dbReference type="EC" id="2.3.1.174"/>
    </reaction>
</comment>
<feature type="active site" description="Proton acceptor" evidence="5">
    <location>
        <position position="349"/>
    </location>
</feature>
<dbReference type="Proteomes" id="UP000284207">
    <property type="component" value="Unassembled WGS sequence"/>
</dbReference>
<evidence type="ECO:0000256" key="2">
    <source>
        <dbReference type="ARBA" id="ARBA00022679"/>
    </source>
</evidence>
<dbReference type="PANTHER" id="PTHR18919:SF107">
    <property type="entry name" value="ACETYL-COA ACETYLTRANSFERASE, CYTOSOLIC"/>
    <property type="match status" value="1"/>
</dbReference>
<accession>A0A423NRK6</accession>
<evidence type="ECO:0000259" key="7">
    <source>
        <dbReference type="Pfam" id="PF00108"/>
    </source>
</evidence>
<dbReference type="PANTHER" id="PTHR18919">
    <property type="entry name" value="ACETYL-COA C-ACYLTRANSFERASE"/>
    <property type="match status" value="1"/>
</dbReference>
<evidence type="ECO:0000256" key="4">
    <source>
        <dbReference type="ARBA" id="ARBA00048527"/>
    </source>
</evidence>
<evidence type="ECO:0000256" key="1">
    <source>
        <dbReference type="ARBA" id="ARBA00010982"/>
    </source>
</evidence>
<dbReference type="NCBIfam" id="TIGR01930">
    <property type="entry name" value="AcCoA-C-Actrans"/>
    <property type="match status" value="1"/>
</dbReference>
<dbReference type="InterPro" id="IPR016039">
    <property type="entry name" value="Thiolase-like"/>
</dbReference>